<dbReference type="EMBL" id="JWZT01003149">
    <property type="protein sequence ID" value="KII67521.1"/>
    <property type="molecule type" value="Genomic_DNA"/>
</dbReference>
<dbReference type="PANTHER" id="PTHR45913:SF22">
    <property type="entry name" value="SCAN BOX DOMAIN-CONTAINING PROTEIN"/>
    <property type="match status" value="1"/>
</dbReference>
<keyword evidence="2" id="KW-1185">Reference proteome</keyword>
<reference evidence="1 2" key="1">
    <citation type="journal article" date="2014" name="Genome Biol. Evol.">
        <title>The genome of the myxosporean Thelohanellus kitauei shows adaptations to nutrient acquisition within its fish host.</title>
        <authorList>
            <person name="Yang Y."/>
            <person name="Xiong J."/>
            <person name="Zhou Z."/>
            <person name="Huo F."/>
            <person name="Miao W."/>
            <person name="Ran C."/>
            <person name="Liu Y."/>
            <person name="Zhang J."/>
            <person name="Feng J."/>
            <person name="Wang M."/>
            <person name="Wang M."/>
            <person name="Wang L."/>
            <person name="Yao B."/>
        </authorList>
    </citation>
    <scope>NUCLEOTIDE SEQUENCE [LARGE SCALE GENOMIC DNA]</scope>
    <source>
        <strain evidence="1">Wuqing</strain>
    </source>
</reference>
<sequence length="146" mass="16703">MHPNFLNNDTTYFRQKANGVWKIELEVVGNQNFSQIAAIRIAKAMKPHAIADELLLPTDKQIAPFVIGEEYVNKLNGIYISLDTVFRRKADISADILDQMIQKIKSSTFRIFSIQFNESTDAENGSQLLVYARYIHDSILRRVSLL</sequence>
<proteinExistence type="predicted"/>
<comment type="caution">
    <text evidence="1">The sequence shown here is derived from an EMBL/GenBank/DDBJ whole genome shotgun (WGS) entry which is preliminary data.</text>
</comment>
<gene>
    <name evidence="1" type="ORF">RF11_05132</name>
</gene>
<dbReference type="PANTHER" id="PTHR45913">
    <property type="entry name" value="EPM2A-INTERACTING PROTEIN 1"/>
    <property type="match status" value="1"/>
</dbReference>
<dbReference type="AlphaFoldDB" id="A0A0C2MJZ5"/>
<dbReference type="OrthoDB" id="10060419at2759"/>
<accession>A0A0C2MJZ5</accession>
<evidence type="ECO:0000313" key="2">
    <source>
        <dbReference type="Proteomes" id="UP000031668"/>
    </source>
</evidence>
<name>A0A0C2MJZ5_THEKT</name>
<dbReference type="OMA" id="WKIELEV"/>
<organism evidence="1 2">
    <name type="scientific">Thelohanellus kitauei</name>
    <name type="common">Myxosporean</name>
    <dbReference type="NCBI Taxonomy" id="669202"/>
    <lineage>
        <taxon>Eukaryota</taxon>
        <taxon>Metazoa</taxon>
        <taxon>Cnidaria</taxon>
        <taxon>Myxozoa</taxon>
        <taxon>Myxosporea</taxon>
        <taxon>Bivalvulida</taxon>
        <taxon>Platysporina</taxon>
        <taxon>Myxobolidae</taxon>
        <taxon>Thelohanellus</taxon>
    </lineage>
</organism>
<protein>
    <submittedName>
        <fullName evidence="1">Uncharacterized protein</fullName>
    </submittedName>
</protein>
<evidence type="ECO:0000313" key="1">
    <source>
        <dbReference type="EMBL" id="KII67521.1"/>
    </source>
</evidence>
<dbReference type="Proteomes" id="UP000031668">
    <property type="component" value="Unassembled WGS sequence"/>
</dbReference>